<dbReference type="EMBL" id="OU898284">
    <property type="protein sequence ID" value="CAG9840178.1"/>
    <property type="molecule type" value="Genomic_DNA"/>
</dbReference>
<evidence type="ECO:0000313" key="3">
    <source>
        <dbReference type="EMBL" id="CAG9840178.1"/>
    </source>
</evidence>
<reference evidence="3" key="1">
    <citation type="submission" date="2022-01" db="EMBL/GenBank/DDBJ databases">
        <authorList>
            <person name="King R."/>
        </authorList>
    </citation>
    <scope>NUCLEOTIDE SEQUENCE</scope>
</reference>
<dbReference type="Proteomes" id="UP001153709">
    <property type="component" value="Chromosome 9"/>
</dbReference>
<proteinExistence type="predicted"/>
<dbReference type="Pfam" id="PF08246">
    <property type="entry name" value="Inhibitor_I29"/>
    <property type="match status" value="1"/>
</dbReference>
<dbReference type="SMART" id="SM00848">
    <property type="entry name" value="Inhibitor_I29"/>
    <property type="match status" value="1"/>
</dbReference>
<organism evidence="3 4">
    <name type="scientific">Diabrotica balteata</name>
    <name type="common">Banded cucumber beetle</name>
    <dbReference type="NCBI Taxonomy" id="107213"/>
    <lineage>
        <taxon>Eukaryota</taxon>
        <taxon>Metazoa</taxon>
        <taxon>Ecdysozoa</taxon>
        <taxon>Arthropoda</taxon>
        <taxon>Hexapoda</taxon>
        <taxon>Insecta</taxon>
        <taxon>Pterygota</taxon>
        <taxon>Neoptera</taxon>
        <taxon>Endopterygota</taxon>
        <taxon>Coleoptera</taxon>
        <taxon>Polyphaga</taxon>
        <taxon>Cucujiformia</taxon>
        <taxon>Chrysomeloidea</taxon>
        <taxon>Chrysomelidae</taxon>
        <taxon>Galerucinae</taxon>
        <taxon>Diabroticina</taxon>
        <taxon>Diabroticites</taxon>
        <taxon>Diabrotica</taxon>
    </lineage>
</organism>
<dbReference type="InterPro" id="IPR038765">
    <property type="entry name" value="Papain-like_cys_pep_sf"/>
</dbReference>
<dbReference type="OrthoDB" id="5855924at2759"/>
<evidence type="ECO:0000259" key="2">
    <source>
        <dbReference type="SMART" id="SM00848"/>
    </source>
</evidence>
<keyword evidence="4" id="KW-1185">Reference proteome</keyword>
<feature type="signal peptide" evidence="1">
    <location>
        <begin position="1"/>
        <end position="17"/>
    </location>
</feature>
<protein>
    <recommendedName>
        <fullName evidence="2">Cathepsin propeptide inhibitor domain-containing protein</fullName>
    </recommendedName>
</protein>
<evidence type="ECO:0000313" key="4">
    <source>
        <dbReference type="Proteomes" id="UP001153709"/>
    </source>
</evidence>
<gene>
    <name evidence="3" type="ORF">DIABBA_LOCUS12854</name>
</gene>
<feature type="domain" description="Cathepsin propeptide inhibitor" evidence="2">
    <location>
        <begin position="33"/>
        <end position="92"/>
    </location>
</feature>
<dbReference type="AlphaFoldDB" id="A0A9N9XHZ7"/>
<accession>A0A9N9XHZ7</accession>
<dbReference type="Gene3D" id="1.10.287.2250">
    <property type="match status" value="1"/>
</dbReference>
<sequence length="106" mass="12520">MLCKIFIFALFVAVVIGEESAEETGEKTAEEAWPKYKEKYVKSYDEEEDAKRFAIFKEKYNEILEHNKKYKAGEVSWKIGLNKFTDWTPEELKDWGDLLIPDDQDM</sequence>
<name>A0A9N9XHZ7_DIABA</name>
<dbReference type="InterPro" id="IPR013201">
    <property type="entry name" value="Prot_inhib_I29"/>
</dbReference>
<evidence type="ECO:0000256" key="1">
    <source>
        <dbReference type="SAM" id="SignalP"/>
    </source>
</evidence>
<keyword evidence="1" id="KW-0732">Signal</keyword>
<dbReference type="SUPFAM" id="SSF54001">
    <property type="entry name" value="Cysteine proteinases"/>
    <property type="match status" value="1"/>
</dbReference>
<feature type="chain" id="PRO_5040244679" description="Cathepsin propeptide inhibitor domain-containing protein" evidence="1">
    <location>
        <begin position="18"/>
        <end position="106"/>
    </location>
</feature>